<dbReference type="InterPro" id="IPR036866">
    <property type="entry name" value="RibonucZ/Hydroxyglut_hydro"/>
</dbReference>
<protein>
    <submittedName>
        <fullName evidence="3">Beta-lactamase superfamily domain-containing protein</fullName>
    </submittedName>
</protein>
<dbReference type="STRING" id="1419482.SAMN05444266_104466"/>
<dbReference type="PANTHER" id="PTHR43546">
    <property type="entry name" value="UPF0173 METAL-DEPENDENT HYDROLASE MJ1163-RELATED"/>
    <property type="match status" value="1"/>
</dbReference>
<organism evidence="3 4">
    <name type="scientific">Chitinophaga jiangningensis</name>
    <dbReference type="NCBI Taxonomy" id="1419482"/>
    <lineage>
        <taxon>Bacteria</taxon>
        <taxon>Pseudomonadati</taxon>
        <taxon>Bacteroidota</taxon>
        <taxon>Chitinophagia</taxon>
        <taxon>Chitinophagales</taxon>
        <taxon>Chitinophagaceae</taxon>
        <taxon>Chitinophaga</taxon>
    </lineage>
</organism>
<evidence type="ECO:0000313" key="3">
    <source>
        <dbReference type="EMBL" id="SHL70396.1"/>
    </source>
</evidence>
<evidence type="ECO:0000259" key="2">
    <source>
        <dbReference type="SMART" id="SM00849"/>
    </source>
</evidence>
<evidence type="ECO:0000313" key="4">
    <source>
        <dbReference type="Proteomes" id="UP000184420"/>
    </source>
</evidence>
<gene>
    <name evidence="3" type="ORF">SAMN05444266_104466</name>
</gene>
<reference evidence="3 4" key="1">
    <citation type="submission" date="2016-11" db="EMBL/GenBank/DDBJ databases">
        <authorList>
            <person name="Jaros S."/>
            <person name="Januszkiewicz K."/>
            <person name="Wedrychowicz H."/>
        </authorList>
    </citation>
    <scope>NUCLEOTIDE SEQUENCE [LARGE SCALE GENOMIC DNA]</scope>
    <source>
        <strain evidence="3 4">DSM 27406</strain>
    </source>
</reference>
<dbReference type="Proteomes" id="UP000184420">
    <property type="component" value="Unassembled WGS sequence"/>
</dbReference>
<dbReference type="Pfam" id="PF12706">
    <property type="entry name" value="Lactamase_B_2"/>
    <property type="match status" value="1"/>
</dbReference>
<sequence>MQLLFLRNATFLLEWDNKKILVDPMLGPKGSMDPVANTANPVRNPTADITLSDIALQTMLQDLDAVIVTHTHRDHWDAAAQQMIPKDTTIICQPEDADKITAAGFTNVLPVVDSMKWQHFSIHRTGGQHGTGEIGKLMAPVSGFVIADGKQRLYIAGDTIWCDEVKEALDTYKPNHTVVNSGAARFLQGDPITMTANDVLEVINHPANTNVIAVHMEAINHCPLTREDLAVAVAVAGKECNIPDPGDWIILN</sequence>
<dbReference type="EMBL" id="FRBL01000004">
    <property type="protein sequence ID" value="SHL70396.1"/>
    <property type="molecule type" value="Genomic_DNA"/>
</dbReference>
<dbReference type="SUPFAM" id="SSF56281">
    <property type="entry name" value="Metallo-hydrolase/oxidoreductase"/>
    <property type="match status" value="1"/>
</dbReference>
<evidence type="ECO:0000256" key="1">
    <source>
        <dbReference type="ARBA" id="ARBA00022801"/>
    </source>
</evidence>
<feature type="domain" description="Metallo-beta-lactamase" evidence="2">
    <location>
        <begin position="6"/>
        <end position="215"/>
    </location>
</feature>
<dbReference type="RefSeq" id="WP_073081201.1">
    <property type="nucleotide sequence ID" value="NZ_FRBL01000004.1"/>
</dbReference>
<name>A0A1M7CT43_9BACT</name>
<accession>A0A1M7CT43</accession>
<proteinExistence type="predicted"/>
<dbReference type="OrthoDB" id="9805728at2"/>
<dbReference type="InterPro" id="IPR001279">
    <property type="entry name" value="Metallo-B-lactamas"/>
</dbReference>
<dbReference type="InterPro" id="IPR050114">
    <property type="entry name" value="UPF0173_UPF0282_UlaG_hydrolase"/>
</dbReference>
<keyword evidence="4" id="KW-1185">Reference proteome</keyword>
<dbReference type="AlphaFoldDB" id="A0A1M7CT43"/>
<dbReference type="PANTHER" id="PTHR43546:SF9">
    <property type="entry name" value="L-ASCORBATE-6-PHOSPHATE LACTONASE ULAG-RELATED"/>
    <property type="match status" value="1"/>
</dbReference>
<keyword evidence="1" id="KW-0378">Hydrolase</keyword>
<dbReference type="SMART" id="SM00849">
    <property type="entry name" value="Lactamase_B"/>
    <property type="match status" value="1"/>
</dbReference>
<dbReference type="Gene3D" id="3.60.15.10">
    <property type="entry name" value="Ribonuclease Z/Hydroxyacylglutathione hydrolase-like"/>
    <property type="match status" value="1"/>
</dbReference>
<dbReference type="GO" id="GO:0016787">
    <property type="term" value="F:hydrolase activity"/>
    <property type="evidence" value="ECO:0007669"/>
    <property type="project" value="UniProtKB-KW"/>
</dbReference>